<comment type="caution">
    <text evidence="2">The sequence shown here is derived from an EMBL/GenBank/DDBJ whole genome shotgun (WGS) entry which is preliminary data.</text>
</comment>
<accession>A0A919TYA2</accession>
<keyword evidence="1" id="KW-0812">Transmembrane</keyword>
<protein>
    <recommendedName>
        <fullName evidence="4">Fimbrial assembly protein</fullName>
    </recommendedName>
</protein>
<keyword evidence="1" id="KW-1133">Transmembrane helix</keyword>
<reference evidence="2" key="1">
    <citation type="submission" date="2021-01" db="EMBL/GenBank/DDBJ databases">
        <title>Whole genome shotgun sequence of Cellulomonas chitinilytica NBRC 110799.</title>
        <authorList>
            <person name="Komaki H."/>
            <person name="Tamura T."/>
        </authorList>
    </citation>
    <scope>NUCLEOTIDE SEQUENCE</scope>
    <source>
        <strain evidence="2">NBRC 110799</strain>
    </source>
</reference>
<sequence length="232" mass="24119">MTTILDRPRSRTAGGTALSGTLPQVNLLPPEVRVARGLRATKRWLAIGIVVVVAFAAGGYGIALVDAASAESELVQAQDDTARLQAEQSKYAEVPQVLSALSNAQLARALGMGQDVQWKSYVDAMTAVLPEHVNVDTLLVALTPASSSAPAATTPLQTPSVGQITFTARALAVPDTAAWIDALNSVPGFAGTTITSAAVTEDENGAYYQVSGTVQITEAAFSHRFDPKDGEG</sequence>
<evidence type="ECO:0008006" key="4">
    <source>
        <dbReference type="Google" id="ProtNLM"/>
    </source>
</evidence>
<dbReference type="EMBL" id="BONK01000003">
    <property type="protein sequence ID" value="GIG20375.1"/>
    <property type="molecule type" value="Genomic_DNA"/>
</dbReference>
<dbReference type="RefSeq" id="WP_203749677.1">
    <property type="nucleotide sequence ID" value="NZ_BONK01000003.1"/>
</dbReference>
<organism evidence="2 3">
    <name type="scientific">Cellulomonas chitinilytica</name>
    <dbReference type="NCBI Taxonomy" id="398759"/>
    <lineage>
        <taxon>Bacteria</taxon>
        <taxon>Bacillati</taxon>
        <taxon>Actinomycetota</taxon>
        <taxon>Actinomycetes</taxon>
        <taxon>Micrococcales</taxon>
        <taxon>Cellulomonadaceae</taxon>
        <taxon>Cellulomonas</taxon>
    </lineage>
</organism>
<evidence type="ECO:0000313" key="2">
    <source>
        <dbReference type="EMBL" id="GIG20375.1"/>
    </source>
</evidence>
<evidence type="ECO:0000256" key="1">
    <source>
        <dbReference type="SAM" id="Phobius"/>
    </source>
</evidence>
<dbReference type="AlphaFoldDB" id="A0A919TYA2"/>
<keyword evidence="3" id="KW-1185">Reference proteome</keyword>
<evidence type="ECO:0000313" key="3">
    <source>
        <dbReference type="Proteomes" id="UP000632740"/>
    </source>
</evidence>
<proteinExistence type="predicted"/>
<feature type="transmembrane region" description="Helical" evidence="1">
    <location>
        <begin position="44"/>
        <end position="65"/>
    </location>
</feature>
<dbReference type="Proteomes" id="UP000632740">
    <property type="component" value="Unassembled WGS sequence"/>
</dbReference>
<gene>
    <name evidence="2" type="ORF">Cch01nite_10990</name>
</gene>
<name>A0A919TYA2_9CELL</name>
<keyword evidence="1" id="KW-0472">Membrane</keyword>